<dbReference type="SUPFAM" id="SSF52540">
    <property type="entry name" value="P-loop containing nucleoside triphosphate hydrolases"/>
    <property type="match status" value="1"/>
</dbReference>
<reference evidence="11" key="1">
    <citation type="journal article" date="2020" name="Appl. Environ. Microbiol.">
        <title>Medium-Chain Fatty Acid Synthesis by 'Candidatus Weimeria bifida' gen. nov., sp. nov., and 'Candidatus Pseudoramibacter fermentans' sp. nov.</title>
        <authorList>
            <person name="Scarborough M.J."/>
            <person name="Myers K.S."/>
            <person name="Donohue T.J."/>
            <person name="Noguera D.R."/>
        </authorList>
    </citation>
    <scope>NUCLEOTIDE SEQUENCE</scope>
    <source>
        <strain evidence="11">LCO1.1</strain>
    </source>
</reference>
<gene>
    <name evidence="11" type="ORF">FRC54_02735</name>
</gene>
<evidence type="ECO:0000256" key="2">
    <source>
        <dbReference type="ARBA" id="ARBA00022448"/>
    </source>
</evidence>
<comment type="caution">
    <text evidence="11">The sequence shown here is derived from an EMBL/GenBank/DDBJ whole genome shotgun (WGS) entry which is preliminary data.</text>
</comment>
<protein>
    <submittedName>
        <fullName evidence="11">ABC transporter ATP-binding protein</fullName>
    </submittedName>
</protein>
<accession>A0A6N7IX54</accession>
<evidence type="ECO:0000259" key="10">
    <source>
        <dbReference type="PROSITE" id="PS50893"/>
    </source>
</evidence>
<proteinExistence type="predicted"/>
<keyword evidence="5" id="KW-0547">Nucleotide-binding</keyword>
<comment type="subcellular location">
    <subcellularLocation>
        <location evidence="1">Cell membrane</location>
        <topology evidence="1">Peripheral membrane protein</topology>
    </subcellularLocation>
</comment>
<evidence type="ECO:0000256" key="6">
    <source>
        <dbReference type="ARBA" id="ARBA00022840"/>
    </source>
</evidence>
<evidence type="ECO:0000313" key="12">
    <source>
        <dbReference type="Proteomes" id="UP000460257"/>
    </source>
</evidence>
<keyword evidence="2" id="KW-0813">Transport</keyword>
<dbReference type="InterPro" id="IPR003439">
    <property type="entry name" value="ABC_transporter-like_ATP-bd"/>
</dbReference>
<sequence>MLEFKNLVIGYNNTPLVNIPDMTVEGGEILSVAGPNGCGKSTLLKTITCSLPAVSGDIFLDTKNGRRESLKSIGRETAAKNISALFTDRIKGNGLRCSDIVAAGRYPYTGFFGKLSEHDNDMIRQSMELTNTAELAGRQFDALSDGQKQRVLLARSICQDPEVLILDEPTAFLDIRYQYELKKILLKLRESGIAIIMSIHELSLARECSDKIIAINEEHQAAIDMPEALDDEKYIHKLFGIRD</sequence>
<keyword evidence="4" id="KW-0410">Iron transport</keyword>
<keyword evidence="7" id="KW-0408">Iron</keyword>
<dbReference type="Proteomes" id="UP000460257">
    <property type="component" value="Unassembled WGS sequence"/>
</dbReference>
<dbReference type="GO" id="GO:0005886">
    <property type="term" value="C:plasma membrane"/>
    <property type="evidence" value="ECO:0007669"/>
    <property type="project" value="UniProtKB-SubCell"/>
</dbReference>
<dbReference type="InterPro" id="IPR027417">
    <property type="entry name" value="P-loop_NTPase"/>
</dbReference>
<dbReference type="AlphaFoldDB" id="A0A6N7IX54"/>
<dbReference type="PANTHER" id="PTHR42771">
    <property type="entry name" value="IRON(3+)-HYDROXAMATE IMPORT ATP-BINDING PROTEIN FHUC"/>
    <property type="match status" value="1"/>
</dbReference>
<keyword evidence="6 11" id="KW-0067">ATP-binding</keyword>
<dbReference type="PANTHER" id="PTHR42771:SF2">
    <property type="entry name" value="IRON(3+)-HYDROXAMATE IMPORT ATP-BINDING PROTEIN FHUC"/>
    <property type="match status" value="1"/>
</dbReference>
<dbReference type="CDD" id="cd03214">
    <property type="entry name" value="ABC_Iron-Siderophores_B12_Hemin"/>
    <property type="match status" value="1"/>
</dbReference>
<dbReference type="Gene3D" id="3.40.50.300">
    <property type="entry name" value="P-loop containing nucleotide triphosphate hydrolases"/>
    <property type="match status" value="1"/>
</dbReference>
<feature type="domain" description="ABC transporter" evidence="10">
    <location>
        <begin position="2"/>
        <end position="242"/>
    </location>
</feature>
<name>A0A6N7IX54_9FIRM</name>
<dbReference type="PROSITE" id="PS50893">
    <property type="entry name" value="ABC_TRANSPORTER_2"/>
    <property type="match status" value="1"/>
</dbReference>
<dbReference type="GO" id="GO:0016887">
    <property type="term" value="F:ATP hydrolysis activity"/>
    <property type="evidence" value="ECO:0007669"/>
    <property type="project" value="InterPro"/>
</dbReference>
<dbReference type="SMART" id="SM00382">
    <property type="entry name" value="AAA"/>
    <property type="match status" value="1"/>
</dbReference>
<keyword evidence="3" id="KW-1003">Cell membrane</keyword>
<dbReference type="InterPro" id="IPR051535">
    <property type="entry name" value="Siderophore_ABC-ATPase"/>
</dbReference>
<dbReference type="GO" id="GO:0006826">
    <property type="term" value="P:iron ion transport"/>
    <property type="evidence" value="ECO:0007669"/>
    <property type="project" value="UniProtKB-KW"/>
</dbReference>
<keyword evidence="12" id="KW-1185">Reference proteome</keyword>
<dbReference type="EMBL" id="VOGC01000002">
    <property type="protein sequence ID" value="MQN00895.1"/>
    <property type="molecule type" value="Genomic_DNA"/>
</dbReference>
<dbReference type="GO" id="GO:0005524">
    <property type="term" value="F:ATP binding"/>
    <property type="evidence" value="ECO:0007669"/>
    <property type="project" value="UniProtKB-KW"/>
</dbReference>
<keyword evidence="9" id="KW-0472">Membrane</keyword>
<evidence type="ECO:0000256" key="3">
    <source>
        <dbReference type="ARBA" id="ARBA00022475"/>
    </source>
</evidence>
<keyword evidence="8" id="KW-0406">Ion transport</keyword>
<evidence type="ECO:0000256" key="9">
    <source>
        <dbReference type="ARBA" id="ARBA00023136"/>
    </source>
</evidence>
<organism evidence="11 12">
    <name type="scientific">Candidatus Weimeria bifida</name>
    <dbReference type="NCBI Taxonomy" id="2599074"/>
    <lineage>
        <taxon>Bacteria</taxon>
        <taxon>Bacillati</taxon>
        <taxon>Bacillota</taxon>
        <taxon>Clostridia</taxon>
        <taxon>Lachnospirales</taxon>
        <taxon>Lachnospiraceae</taxon>
        <taxon>Candidatus Weimeria</taxon>
    </lineage>
</organism>
<dbReference type="Pfam" id="PF00005">
    <property type="entry name" value="ABC_tran"/>
    <property type="match status" value="1"/>
</dbReference>
<evidence type="ECO:0000256" key="7">
    <source>
        <dbReference type="ARBA" id="ARBA00023004"/>
    </source>
</evidence>
<evidence type="ECO:0000313" key="11">
    <source>
        <dbReference type="EMBL" id="MQN00895.1"/>
    </source>
</evidence>
<dbReference type="InterPro" id="IPR003593">
    <property type="entry name" value="AAA+_ATPase"/>
</dbReference>
<evidence type="ECO:0000256" key="1">
    <source>
        <dbReference type="ARBA" id="ARBA00004202"/>
    </source>
</evidence>
<evidence type="ECO:0000256" key="8">
    <source>
        <dbReference type="ARBA" id="ARBA00023065"/>
    </source>
</evidence>
<evidence type="ECO:0000256" key="4">
    <source>
        <dbReference type="ARBA" id="ARBA00022496"/>
    </source>
</evidence>
<evidence type="ECO:0000256" key="5">
    <source>
        <dbReference type="ARBA" id="ARBA00022741"/>
    </source>
</evidence>